<keyword evidence="1" id="KW-0732">Signal</keyword>
<evidence type="ECO:0000313" key="2">
    <source>
        <dbReference type="EMBL" id="SEP79024.1"/>
    </source>
</evidence>
<dbReference type="EMBL" id="FOEI01000002">
    <property type="protein sequence ID" value="SEP79024.1"/>
    <property type="molecule type" value="Genomic_DNA"/>
</dbReference>
<protein>
    <recommendedName>
        <fullName evidence="4">Transmembrane protein</fullName>
    </recommendedName>
</protein>
<keyword evidence="3" id="KW-1185">Reference proteome</keyword>
<dbReference type="NCBIfam" id="NF047658">
    <property type="entry name" value="HYC_CC_PP"/>
    <property type="match status" value="1"/>
</dbReference>
<dbReference type="AlphaFoldDB" id="A0A1H9AQH6"/>
<dbReference type="STRING" id="1299341.SAMN05444005_102285"/>
<dbReference type="Proteomes" id="UP000198648">
    <property type="component" value="Unassembled WGS sequence"/>
</dbReference>
<proteinExistence type="predicted"/>
<dbReference type="RefSeq" id="WP_091466265.1">
    <property type="nucleotide sequence ID" value="NZ_FOEI01000002.1"/>
</dbReference>
<evidence type="ECO:0000256" key="1">
    <source>
        <dbReference type="SAM" id="SignalP"/>
    </source>
</evidence>
<organism evidence="2 3">
    <name type="scientific">Flavobacterium urocaniciphilum</name>
    <dbReference type="NCBI Taxonomy" id="1299341"/>
    <lineage>
        <taxon>Bacteria</taxon>
        <taxon>Pseudomonadati</taxon>
        <taxon>Bacteroidota</taxon>
        <taxon>Flavobacteriia</taxon>
        <taxon>Flavobacteriales</taxon>
        <taxon>Flavobacteriaceae</taxon>
        <taxon>Flavobacterium</taxon>
    </lineage>
</organism>
<feature type="signal peptide" evidence="1">
    <location>
        <begin position="1"/>
        <end position="22"/>
    </location>
</feature>
<gene>
    <name evidence="2" type="ORF">SAMN05444005_102285</name>
</gene>
<feature type="chain" id="PRO_5011720867" description="Transmembrane protein" evidence="1">
    <location>
        <begin position="23"/>
        <end position="139"/>
    </location>
</feature>
<dbReference type="InterPro" id="IPR058512">
    <property type="entry name" value="DUF8199"/>
</dbReference>
<dbReference type="OrthoDB" id="795045at2"/>
<evidence type="ECO:0008006" key="4">
    <source>
        <dbReference type="Google" id="ProtNLM"/>
    </source>
</evidence>
<dbReference type="Pfam" id="PF26622">
    <property type="entry name" value="DUF8199"/>
    <property type="match status" value="1"/>
</dbReference>
<name>A0A1H9AQH6_9FLAO</name>
<reference evidence="2 3" key="1">
    <citation type="submission" date="2016-10" db="EMBL/GenBank/DDBJ databases">
        <authorList>
            <person name="de Groot N.N."/>
        </authorList>
    </citation>
    <scope>NUCLEOTIDE SEQUENCE [LARGE SCALE GENOMIC DNA]</scope>
    <source>
        <strain evidence="2 3">DSM 27078</strain>
    </source>
</reference>
<accession>A0A1H9AQH6</accession>
<sequence length="139" mass="16269">MNFKKHISIFLALFILLVNSSASLVMHYCQDQIAYVSLVFQDKSSNDDSELHSCCVELKKVDEKKECCSDQEIKVEKKVDYTLLKDFQIKFTAVTFLPYQENVFQFADETFTNHEKLSYYCDSHAPPLYKLYSQLVFYA</sequence>
<evidence type="ECO:0000313" key="3">
    <source>
        <dbReference type="Proteomes" id="UP000198648"/>
    </source>
</evidence>
<dbReference type="InterPro" id="IPR058060">
    <property type="entry name" value="HYC_CC_PP"/>
</dbReference>